<dbReference type="EMBL" id="MT310874">
    <property type="protein sequence ID" value="QJD51732.1"/>
    <property type="molecule type" value="Genomic_DNA"/>
</dbReference>
<sequence>MCYSCEQRNRNYDEDDESPDYDRWESFADWLEDLSESQLSESQLSELAGVSEPDDYDTEIIQALRNIAQSFASEVRDDLRDGACEVPEFIRTMENSGYAASWSQSEMLWNDTAVKAVCDIKAIDDFDILANVRNGQTISEACVSQLTNVFSRFLMNCATKRGNTPIIGTQTGCK</sequence>
<dbReference type="Proteomes" id="UP000502981">
    <property type="component" value="Genome"/>
</dbReference>
<accession>A0A6M3T334</accession>
<evidence type="ECO:0000313" key="2">
    <source>
        <dbReference type="Proteomes" id="UP000502981"/>
    </source>
</evidence>
<gene>
    <name evidence="1" type="primary">89</name>
    <name evidence="1" type="ORF">SEA_BOERSMA_89</name>
</gene>
<evidence type="ECO:0000313" key="1">
    <source>
        <dbReference type="EMBL" id="QJD51732.1"/>
    </source>
</evidence>
<protein>
    <submittedName>
        <fullName evidence="1">Uncharacterized protein</fullName>
    </submittedName>
</protein>
<proteinExistence type="predicted"/>
<reference evidence="1 2" key="1">
    <citation type="submission" date="2020-04" db="EMBL/GenBank/DDBJ databases">
        <authorList>
            <person name="Fleischacker C.L."/>
            <person name="Nagle A.M."/>
            <person name="Lula M.A."/>
            <person name="Frappier M."/>
            <person name="Jents M.B."/>
            <person name="Twichel T.M."/>
            <person name="Kadrmas T.K."/>
            <person name="Curtis N."/>
            <person name="Garlena R.A."/>
            <person name="Russell D.A."/>
            <person name="Pope W.H."/>
            <person name="Jacobs-Sera D."/>
            <person name="Hatfull G.F."/>
        </authorList>
    </citation>
    <scope>NUCLEOTIDE SEQUENCE [LARGE SCALE GENOMIC DNA]</scope>
</reference>
<name>A0A6M3T334_9CAUD</name>
<organism evidence="1 2">
    <name type="scientific">Arthrobacter phage Boersma</name>
    <dbReference type="NCBI Taxonomy" id="2725636"/>
    <lineage>
        <taxon>Viruses</taxon>
        <taxon>Duplodnaviria</taxon>
        <taxon>Heunggongvirae</taxon>
        <taxon>Uroviricota</taxon>
        <taxon>Caudoviricetes</taxon>
        <taxon>Amigovirus</taxon>
        <taxon>Amigovirus amigo</taxon>
    </lineage>
</organism>